<comment type="similarity">
    <text evidence="1">Belongs to the FGGY kinase family.</text>
</comment>
<protein>
    <submittedName>
        <fullName evidence="6">Carbohydrate kinase, FGGY family protein</fullName>
    </submittedName>
</protein>
<gene>
    <name evidence="6" type="ORF">HMPREF9193_00615</name>
</gene>
<organism evidence="6 7">
    <name type="scientific">Treponema lecithinolyticum ATCC 700332</name>
    <dbReference type="NCBI Taxonomy" id="1321815"/>
    <lineage>
        <taxon>Bacteria</taxon>
        <taxon>Pseudomonadati</taxon>
        <taxon>Spirochaetota</taxon>
        <taxon>Spirochaetia</taxon>
        <taxon>Spirochaetales</taxon>
        <taxon>Treponemataceae</taxon>
        <taxon>Treponema</taxon>
    </lineage>
</organism>
<dbReference type="Pfam" id="PF02782">
    <property type="entry name" value="FGGY_C"/>
    <property type="match status" value="1"/>
</dbReference>
<evidence type="ECO:0000256" key="1">
    <source>
        <dbReference type="ARBA" id="ARBA00009156"/>
    </source>
</evidence>
<dbReference type="InterPro" id="IPR018485">
    <property type="entry name" value="FGGY_C"/>
</dbReference>
<dbReference type="GO" id="GO:0016301">
    <property type="term" value="F:kinase activity"/>
    <property type="evidence" value="ECO:0007669"/>
    <property type="project" value="UniProtKB-KW"/>
</dbReference>
<dbReference type="PANTHER" id="PTHR43095:SF5">
    <property type="entry name" value="XYLULOSE KINASE"/>
    <property type="match status" value="1"/>
</dbReference>
<dbReference type="RefSeq" id="WP_021686463.1">
    <property type="nucleotide sequence ID" value="NZ_KI260556.1"/>
</dbReference>
<evidence type="ECO:0000313" key="6">
    <source>
        <dbReference type="EMBL" id="ERJ93894.1"/>
    </source>
</evidence>
<evidence type="ECO:0000259" key="4">
    <source>
        <dbReference type="Pfam" id="PF00370"/>
    </source>
</evidence>
<keyword evidence="3 6" id="KW-0418">Kinase</keyword>
<sequence>MIYIGIDLGTTSLCCTAVESADWRIKKIKTCPNGAHIDAKEAWDKKQNADTIYAAAKNLIDSVFAEYDGKIGAIAISTQMHGIVYIDKSGNALSPLYTWQYHRAALKCEKSGIPYYKELEQKLGKNCPPGYGLATHYALRSCGEIPAHAHKICSIGDYVAMKLAGNKEPVSDITLAESFGAVFLGEKNYTCAKLRSAGIDPALLPDTVESDAIIGTYRNVPVVTAIGDNQASFLGAITDLHSNAVISLGTSGQITCYSEKPVHIEGVETRPFPKKGYILSGASLCGGYAYALLKRFFCETVKWLCGKEAEESCNVYKKLDEINPFDIPNIPIVKTSFCGTRTVPDAKALIDGIDEYNFLPQNISAGLVLGIINELKDFFNLFPQDIRTNIVQLCGSGSFFNKHPFVQNCCEKLFDLPVQKTPRDEEGAFGAAINAGMALGDFSDYNEAVQKIKALNDDGK</sequence>
<evidence type="ECO:0000256" key="3">
    <source>
        <dbReference type="ARBA" id="ARBA00022777"/>
    </source>
</evidence>
<feature type="domain" description="Carbohydrate kinase FGGY N-terminal" evidence="4">
    <location>
        <begin position="2"/>
        <end position="235"/>
    </location>
</feature>
<evidence type="ECO:0000259" key="5">
    <source>
        <dbReference type="Pfam" id="PF02782"/>
    </source>
</evidence>
<proteinExistence type="inferred from homology"/>
<feature type="domain" description="Carbohydrate kinase FGGY C-terminal" evidence="5">
    <location>
        <begin position="244"/>
        <end position="439"/>
    </location>
</feature>
<accession>A0ABN0P0B6</accession>
<reference evidence="6 7" key="1">
    <citation type="submission" date="2013-08" db="EMBL/GenBank/DDBJ databases">
        <authorList>
            <person name="Weinstock G."/>
            <person name="Sodergren E."/>
            <person name="Wylie T."/>
            <person name="Fulton L."/>
            <person name="Fulton R."/>
            <person name="Fronick C."/>
            <person name="O'Laughlin M."/>
            <person name="Godfrey J."/>
            <person name="Miner T."/>
            <person name="Herter B."/>
            <person name="Appelbaum E."/>
            <person name="Cordes M."/>
            <person name="Lek S."/>
            <person name="Wollam A."/>
            <person name="Pepin K.H."/>
            <person name="Palsikar V.B."/>
            <person name="Mitreva M."/>
            <person name="Wilson R.K."/>
        </authorList>
    </citation>
    <scope>NUCLEOTIDE SEQUENCE [LARGE SCALE GENOMIC DNA]</scope>
    <source>
        <strain evidence="6 7">ATCC 700332</strain>
    </source>
</reference>
<evidence type="ECO:0000256" key="2">
    <source>
        <dbReference type="ARBA" id="ARBA00022679"/>
    </source>
</evidence>
<dbReference type="PRINTS" id="PR00301">
    <property type="entry name" value="HEATSHOCK70"/>
</dbReference>
<evidence type="ECO:0000313" key="7">
    <source>
        <dbReference type="Proteomes" id="UP000016649"/>
    </source>
</evidence>
<dbReference type="Gene3D" id="3.30.420.40">
    <property type="match status" value="2"/>
</dbReference>
<keyword evidence="7" id="KW-1185">Reference proteome</keyword>
<comment type="caution">
    <text evidence="6">The sequence shown here is derived from an EMBL/GenBank/DDBJ whole genome shotgun (WGS) entry which is preliminary data.</text>
</comment>
<dbReference type="CDD" id="cd07777">
    <property type="entry name" value="ASKHA_NBD_FGGY_SHK"/>
    <property type="match status" value="1"/>
</dbReference>
<dbReference type="EMBL" id="AWVH01000013">
    <property type="protein sequence ID" value="ERJ93894.1"/>
    <property type="molecule type" value="Genomic_DNA"/>
</dbReference>
<dbReference type="Proteomes" id="UP000016649">
    <property type="component" value="Unassembled WGS sequence"/>
</dbReference>
<dbReference type="InterPro" id="IPR043129">
    <property type="entry name" value="ATPase_NBD"/>
</dbReference>
<keyword evidence="2" id="KW-0808">Transferase</keyword>
<dbReference type="Pfam" id="PF00370">
    <property type="entry name" value="FGGY_N"/>
    <property type="match status" value="1"/>
</dbReference>
<dbReference type="SUPFAM" id="SSF53067">
    <property type="entry name" value="Actin-like ATPase domain"/>
    <property type="match status" value="2"/>
</dbReference>
<dbReference type="PANTHER" id="PTHR43095">
    <property type="entry name" value="SUGAR KINASE"/>
    <property type="match status" value="1"/>
</dbReference>
<dbReference type="InterPro" id="IPR050406">
    <property type="entry name" value="FGGY_Carb_Kinase"/>
</dbReference>
<dbReference type="InterPro" id="IPR018484">
    <property type="entry name" value="FGGY_N"/>
</dbReference>
<name>A0ABN0P0B6_TRELE</name>